<protein>
    <recommendedName>
        <fullName evidence="3">beta-N-acetylhexosaminidase</fullName>
        <ecNumber evidence="3">3.2.1.52</ecNumber>
    </recommendedName>
</protein>
<evidence type="ECO:0000256" key="5">
    <source>
        <dbReference type="ARBA" id="ARBA00023295"/>
    </source>
</evidence>
<organism evidence="7 8">
    <name type="scientific">Novosphingobium humi</name>
    <dbReference type="NCBI Taxonomy" id="2282397"/>
    <lineage>
        <taxon>Bacteria</taxon>
        <taxon>Pseudomonadati</taxon>
        <taxon>Pseudomonadota</taxon>
        <taxon>Alphaproteobacteria</taxon>
        <taxon>Sphingomonadales</taxon>
        <taxon>Sphingomonadaceae</taxon>
        <taxon>Novosphingobium</taxon>
    </lineage>
</organism>
<dbReference type="InterPro" id="IPR017853">
    <property type="entry name" value="GH"/>
</dbReference>
<dbReference type="RefSeq" id="WP_273618250.1">
    <property type="nucleotide sequence ID" value="NZ_CP117417.1"/>
</dbReference>
<name>A0ABY7TXC1_9SPHN</name>
<comment type="catalytic activity">
    <reaction evidence="1">
        <text>Hydrolysis of terminal non-reducing N-acetyl-D-hexosamine residues in N-acetyl-beta-D-hexosaminides.</text>
        <dbReference type="EC" id="3.2.1.52"/>
    </reaction>
</comment>
<sequence>MIPAIFGLSGLTLTDDERAFFRDCDPAGYILFGRNVDNRAQLRALTDELRGLHGRDDLFISIDQEGGRVARMKPPVWAKYPAGEPFARLYDVAPSSAIAAARANAEALGLDLAQAGITVDCWPCVDVREPGAHDVIGDRALGQEPMRVAALGRAILEGLEAAGVAGVIKHMPGHGRAGADSHKELPTVHADAEALERDIAPFRALAGRAKIGMTGHILFPAWDADAPATQSPRIIAEIIRGAIGFDGLLLTDDIDMQALSGTIPERSARALAAGCDLVLNCWARMDDMVGIAQACPTMGEQSAARLARAMEGFGSGTFLSADLAQERQAECIATRDALLGLV</sequence>
<keyword evidence="8" id="KW-1185">Reference proteome</keyword>
<dbReference type="InterPro" id="IPR036962">
    <property type="entry name" value="Glyco_hydro_3_N_sf"/>
</dbReference>
<evidence type="ECO:0000256" key="4">
    <source>
        <dbReference type="ARBA" id="ARBA00022801"/>
    </source>
</evidence>
<dbReference type="Pfam" id="PF00933">
    <property type="entry name" value="Glyco_hydro_3"/>
    <property type="match status" value="1"/>
</dbReference>
<dbReference type="InterPro" id="IPR050226">
    <property type="entry name" value="NagZ_Beta-hexosaminidase"/>
</dbReference>
<accession>A0ABY7TXC1</accession>
<dbReference type="NCBIfam" id="NF003740">
    <property type="entry name" value="PRK05337.1"/>
    <property type="match status" value="1"/>
</dbReference>
<proteinExistence type="inferred from homology"/>
<reference evidence="7 8" key="1">
    <citation type="submission" date="2023-02" db="EMBL/GenBank/DDBJ databases">
        <title>Genome sequence of Novosphingobium humi KACC 19094.</title>
        <authorList>
            <person name="Kim S."/>
            <person name="Heo J."/>
            <person name="Kwon S.-W."/>
        </authorList>
    </citation>
    <scope>NUCLEOTIDE SEQUENCE [LARGE SCALE GENOMIC DNA]</scope>
    <source>
        <strain evidence="7 8">KACC 19094</strain>
    </source>
</reference>
<dbReference type="Proteomes" id="UP001218231">
    <property type="component" value="Chromosome"/>
</dbReference>
<dbReference type="Gene3D" id="3.20.20.300">
    <property type="entry name" value="Glycoside hydrolase, family 3, N-terminal domain"/>
    <property type="match status" value="1"/>
</dbReference>
<comment type="similarity">
    <text evidence="2">Belongs to the glycosyl hydrolase 3 family.</text>
</comment>
<dbReference type="PANTHER" id="PTHR30480">
    <property type="entry name" value="BETA-HEXOSAMINIDASE-RELATED"/>
    <property type="match status" value="1"/>
</dbReference>
<dbReference type="EMBL" id="CP117417">
    <property type="protein sequence ID" value="WCT77898.1"/>
    <property type="molecule type" value="Genomic_DNA"/>
</dbReference>
<evidence type="ECO:0000256" key="2">
    <source>
        <dbReference type="ARBA" id="ARBA00005336"/>
    </source>
</evidence>
<dbReference type="SUPFAM" id="SSF51445">
    <property type="entry name" value="(Trans)glycosidases"/>
    <property type="match status" value="1"/>
</dbReference>
<dbReference type="InterPro" id="IPR001764">
    <property type="entry name" value="Glyco_hydro_3_N"/>
</dbReference>
<keyword evidence="5 7" id="KW-0326">Glycosidase</keyword>
<evidence type="ECO:0000259" key="6">
    <source>
        <dbReference type="Pfam" id="PF00933"/>
    </source>
</evidence>
<evidence type="ECO:0000256" key="1">
    <source>
        <dbReference type="ARBA" id="ARBA00001231"/>
    </source>
</evidence>
<feature type="domain" description="Glycoside hydrolase family 3 N-terminal" evidence="6">
    <location>
        <begin position="16"/>
        <end position="294"/>
    </location>
</feature>
<evidence type="ECO:0000313" key="7">
    <source>
        <dbReference type="EMBL" id="WCT77898.1"/>
    </source>
</evidence>
<evidence type="ECO:0000313" key="8">
    <source>
        <dbReference type="Proteomes" id="UP001218231"/>
    </source>
</evidence>
<gene>
    <name evidence="7" type="primary">nagZ</name>
    <name evidence="7" type="ORF">PQ457_02680</name>
</gene>
<dbReference type="EC" id="3.2.1.52" evidence="3"/>
<dbReference type="PANTHER" id="PTHR30480:SF13">
    <property type="entry name" value="BETA-HEXOSAMINIDASE"/>
    <property type="match status" value="1"/>
</dbReference>
<keyword evidence="4 7" id="KW-0378">Hydrolase</keyword>
<dbReference type="GO" id="GO:0004563">
    <property type="term" value="F:beta-N-acetylhexosaminidase activity"/>
    <property type="evidence" value="ECO:0007669"/>
    <property type="project" value="UniProtKB-EC"/>
</dbReference>
<evidence type="ECO:0000256" key="3">
    <source>
        <dbReference type="ARBA" id="ARBA00012663"/>
    </source>
</evidence>